<name>A0A7J3ZJ50_9CREN</name>
<evidence type="ECO:0000256" key="1">
    <source>
        <dbReference type="SAM" id="Phobius"/>
    </source>
</evidence>
<accession>A0A7J3ZJ50</accession>
<organism evidence="2">
    <name type="scientific">Fervidicoccus fontis</name>
    <dbReference type="NCBI Taxonomy" id="683846"/>
    <lineage>
        <taxon>Archaea</taxon>
        <taxon>Thermoproteota</taxon>
        <taxon>Thermoprotei</taxon>
        <taxon>Fervidicoccales</taxon>
        <taxon>Fervidicoccaceae</taxon>
        <taxon>Fervidicoccus</taxon>
    </lineage>
</organism>
<protein>
    <submittedName>
        <fullName evidence="2">Uncharacterized protein</fullName>
    </submittedName>
</protein>
<keyword evidence="1" id="KW-0812">Transmembrane</keyword>
<dbReference type="EMBL" id="DRZC01000024">
    <property type="protein sequence ID" value="HHQ80156.1"/>
    <property type="molecule type" value="Genomic_DNA"/>
</dbReference>
<comment type="caution">
    <text evidence="2">The sequence shown here is derived from an EMBL/GenBank/DDBJ whole genome shotgun (WGS) entry which is preliminary data.</text>
</comment>
<sequence>MKVNVALLVVILVVCTTTPALATEEPEIDLELVKAKKRVDISFPDPEPLTPIEVKPPPAESWLVMMAVAGWVLAGVSFAIMLLKDCATHFEGEGRKLCQA</sequence>
<dbReference type="AlphaFoldDB" id="A0A7J3ZJ50"/>
<proteinExistence type="predicted"/>
<feature type="transmembrane region" description="Helical" evidence="1">
    <location>
        <begin position="62"/>
        <end position="83"/>
    </location>
</feature>
<keyword evidence="1" id="KW-1133">Transmembrane helix</keyword>
<evidence type="ECO:0000313" key="2">
    <source>
        <dbReference type="EMBL" id="HHQ80156.1"/>
    </source>
</evidence>
<reference evidence="2" key="1">
    <citation type="journal article" date="2020" name="mSystems">
        <title>Genome- and Community-Level Interaction Insights into Carbon Utilization and Element Cycling Functions of Hydrothermarchaeota in Hydrothermal Sediment.</title>
        <authorList>
            <person name="Zhou Z."/>
            <person name="Liu Y."/>
            <person name="Xu W."/>
            <person name="Pan J."/>
            <person name="Luo Z.H."/>
            <person name="Li M."/>
        </authorList>
    </citation>
    <scope>NUCLEOTIDE SEQUENCE [LARGE SCALE GENOMIC DNA]</scope>
    <source>
        <strain evidence="2">SpSt-1116</strain>
    </source>
</reference>
<gene>
    <name evidence="2" type="ORF">ENM78_01645</name>
</gene>
<keyword evidence="1" id="KW-0472">Membrane</keyword>